<evidence type="ECO:0000313" key="2">
    <source>
        <dbReference type="Proteomes" id="UP000324800"/>
    </source>
</evidence>
<dbReference type="Proteomes" id="UP000324800">
    <property type="component" value="Unassembled WGS sequence"/>
</dbReference>
<proteinExistence type="predicted"/>
<dbReference type="InterPro" id="IPR011050">
    <property type="entry name" value="Pectin_lyase_fold/virulence"/>
</dbReference>
<evidence type="ECO:0000313" key="1">
    <source>
        <dbReference type="EMBL" id="KAA6379794.1"/>
    </source>
</evidence>
<gene>
    <name evidence="1" type="ORF">EZS28_024679</name>
</gene>
<accession>A0A5J4VBQ0</accession>
<sequence length="1235" mass="135660">QQMYVMNGGNDSASHDGKTEQIEQAFASVTKAISASFSGANKPLVVNVGTGTFNDHQLNVGARGIQIVGKGAVNTTMINSRGTEPKTWLASVVSGELGIESMSLHQSFSSGVSYGGLLVIRGDGQITLNALTISQLETQQHQASNEILATGGNIQVINSSFDAVTYDNRLGSTVYAAGIRMQNSAGNLVIDSSVFASQHTSVINAQVDQNPIVPDPYHGGVIVLISSINAKITNTIFQQNDGWRTGGIFCQEIESGILALSNCSFLKNVAVKARYTNVDYKVDVGSDVILDHLYKRNNIIENILISTSTSSFPKVGSVYIQFDYGVFDYLFGSAQSENKYIDKTNGLDQEDHGSLEQPYASISFAIMFSSSAQERSQTLQITPETYAELSYFIGGRSMTFIGTVEGEGEKQKRTIITNSEKISPVIFLLYNGTLVIEQLIVEVNTDPIAYNSGGMTVVELNGQECDFTANNVVFRVKDKTVAMKNLIIQAVRGCTVTLTTSSFENIKEENQPLVYNPIQYNSICDYQNITFLSYYNNEAHNSALYIEHHGSGIASLNNCNFKYNVAKSPDLGKNLFGSALTIQLNYQGLLNSTAVELIGCIFDSNVGECCGAISIIGVSDVLSNIVLQSCTFMNNVAYSCFKFPKVHYANDIYFDMPNIDIILAGTTELTIFRESVSYSCHPQINYRVISPAIPVNVDSLFGVQLTVVNLAVVYVSTSGSDITGSGEIEYPFQSLSHSYARVDKQSLAQILVQNGLFNVSYITLNSAQVLIQGQGYHLSALTNEIMPNEGMFWLQSGVIMHFEDFTLIQSQCINKEAPMFEVGDGAKIRIQRCNFRSNHIDKMPDVTKDFYNSPIIRIIRGQGGIYDVLFYKIYTSGNSPIQILQGIDDMNWDITDLTARLDASKAQQAATTYLYKTPNKFEMKNCTFKQIFPYKGNNPSAGPPAIPDSVTLADNERNEFTPTIRLAMTPRSTFNMSGCTFIQTTGIEITLNESFWQNDFKDRGQIILQNNIFSKIGQNLNLEEPGWDSSITYTPDQYRSFYGCLYIIQADDSTWPLTEKTAIQGKITASKYVPATLSLCQIIIKNNKFTQNVARVTTQGVNLLLFGNSTLYTALDPGNASTNGLQLIKNLYGDQNIDAETTSPSSVIVMGQTSPLSGSSLTYSCSSLPVASGEFDQYDSSVTTQTLPSAQFDNNTYSDVVTTNLLLMAPTNDIEWNITLQYEGTYIETQIHIPF</sequence>
<comment type="caution">
    <text evidence="1">The sequence shown here is derived from an EMBL/GenBank/DDBJ whole genome shotgun (WGS) entry which is preliminary data.</text>
</comment>
<name>A0A5J4VBQ0_9EUKA</name>
<dbReference type="AlphaFoldDB" id="A0A5J4VBQ0"/>
<dbReference type="EMBL" id="SNRW01008267">
    <property type="protein sequence ID" value="KAA6379794.1"/>
    <property type="molecule type" value="Genomic_DNA"/>
</dbReference>
<reference evidence="1 2" key="1">
    <citation type="submission" date="2019-03" db="EMBL/GenBank/DDBJ databases">
        <title>Single cell metagenomics reveals metabolic interactions within the superorganism composed of flagellate Streblomastix strix and complex community of Bacteroidetes bacteria on its surface.</title>
        <authorList>
            <person name="Treitli S.C."/>
            <person name="Kolisko M."/>
            <person name="Husnik F."/>
            <person name="Keeling P."/>
            <person name="Hampl V."/>
        </authorList>
    </citation>
    <scope>NUCLEOTIDE SEQUENCE [LARGE SCALE GENOMIC DNA]</scope>
    <source>
        <strain evidence="1">ST1C</strain>
    </source>
</reference>
<feature type="non-terminal residue" evidence="1">
    <location>
        <position position="1"/>
    </location>
</feature>
<dbReference type="SUPFAM" id="SSF51126">
    <property type="entry name" value="Pectin lyase-like"/>
    <property type="match status" value="3"/>
</dbReference>
<protein>
    <submittedName>
        <fullName evidence="1">Uncharacterized protein</fullName>
    </submittedName>
</protein>
<organism evidence="1 2">
    <name type="scientific">Streblomastix strix</name>
    <dbReference type="NCBI Taxonomy" id="222440"/>
    <lineage>
        <taxon>Eukaryota</taxon>
        <taxon>Metamonada</taxon>
        <taxon>Preaxostyla</taxon>
        <taxon>Oxymonadida</taxon>
        <taxon>Streblomastigidae</taxon>
        <taxon>Streblomastix</taxon>
    </lineage>
</organism>
<feature type="non-terminal residue" evidence="1">
    <location>
        <position position="1235"/>
    </location>
</feature>